<sequence length="169" mass="18939">MEEYRDVAFLREESTEQVYIVNRRLLKARTRNRNNQRASSSLAGEEILWLQTDWGKPILPTSMPQSLNTAIVNDLLLGTLDQGDVSGPEASGNIARLTIQPRDLPALSAWLLEYPVGYTFSDDSAVPRTRTADDTTGAVRERMERTNLDGEPLVLVKVKIVGDKELGRR</sequence>
<comment type="caution">
    <text evidence="1">The sequence shown here is derived from an EMBL/GenBank/DDBJ whole genome shotgun (WGS) entry which is preliminary data.</text>
</comment>
<accession>A0ACC2XPL6</accession>
<proteinExistence type="predicted"/>
<keyword evidence="2" id="KW-1185">Reference proteome</keyword>
<evidence type="ECO:0000313" key="1">
    <source>
        <dbReference type="EMBL" id="KAJ9125948.1"/>
    </source>
</evidence>
<protein>
    <submittedName>
        <fullName evidence="1">Uncharacterized protein</fullName>
    </submittedName>
</protein>
<gene>
    <name evidence="1" type="ORF">QFC24_002733</name>
</gene>
<evidence type="ECO:0000313" key="2">
    <source>
        <dbReference type="Proteomes" id="UP001234202"/>
    </source>
</evidence>
<name>A0ACC2XPL6_9TREE</name>
<dbReference type="EMBL" id="JASBWV010000007">
    <property type="protein sequence ID" value="KAJ9125948.1"/>
    <property type="molecule type" value="Genomic_DNA"/>
</dbReference>
<organism evidence="1 2">
    <name type="scientific">Naganishia onofrii</name>
    <dbReference type="NCBI Taxonomy" id="1851511"/>
    <lineage>
        <taxon>Eukaryota</taxon>
        <taxon>Fungi</taxon>
        <taxon>Dikarya</taxon>
        <taxon>Basidiomycota</taxon>
        <taxon>Agaricomycotina</taxon>
        <taxon>Tremellomycetes</taxon>
        <taxon>Filobasidiales</taxon>
        <taxon>Filobasidiaceae</taxon>
        <taxon>Naganishia</taxon>
    </lineage>
</organism>
<reference evidence="1" key="1">
    <citation type="submission" date="2023-04" db="EMBL/GenBank/DDBJ databases">
        <title>Draft Genome sequencing of Naganishia species isolated from polar environments using Oxford Nanopore Technology.</title>
        <authorList>
            <person name="Leo P."/>
            <person name="Venkateswaran K."/>
        </authorList>
    </citation>
    <scope>NUCLEOTIDE SEQUENCE</scope>
    <source>
        <strain evidence="1">DBVPG 5303</strain>
    </source>
</reference>
<dbReference type="Proteomes" id="UP001234202">
    <property type="component" value="Unassembled WGS sequence"/>
</dbReference>